<name>A0A2S4N4E0_9FLAO</name>
<dbReference type="RefSeq" id="WP_103727178.1">
    <property type="nucleotide sequence ID" value="NZ_PQNY01000046.1"/>
</dbReference>
<proteinExistence type="predicted"/>
<feature type="transmembrane region" description="Helical" evidence="1">
    <location>
        <begin position="114"/>
        <end position="132"/>
    </location>
</feature>
<feature type="transmembrane region" description="Helical" evidence="1">
    <location>
        <begin position="48"/>
        <end position="68"/>
    </location>
</feature>
<dbReference type="EMBL" id="PQNY01000046">
    <property type="protein sequence ID" value="POS00609.1"/>
    <property type="molecule type" value="Genomic_DNA"/>
</dbReference>
<keyword evidence="1" id="KW-0472">Membrane</keyword>
<reference evidence="2 3" key="1">
    <citation type="submission" date="2018-01" db="EMBL/GenBank/DDBJ databases">
        <title>Genomic Encyclopedia of Type Strains, Phase I: the one thousand microbial genomes (KMG-I) project.</title>
        <authorList>
            <person name="Goeker M."/>
        </authorList>
    </citation>
    <scope>NUCLEOTIDE SEQUENCE [LARGE SCALE GENOMIC DNA]</scope>
    <source>
        <strain evidence="2 3">DSM 17960</strain>
    </source>
</reference>
<evidence type="ECO:0000313" key="3">
    <source>
        <dbReference type="Proteomes" id="UP000237056"/>
    </source>
</evidence>
<feature type="transmembrane region" description="Helical" evidence="1">
    <location>
        <begin position="9"/>
        <end position="28"/>
    </location>
</feature>
<evidence type="ECO:0000313" key="2">
    <source>
        <dbReference type="EMBL" id="POS00609.1"/>
    </source>
</evidence>
<gene>
    <name evidence="2" type="ORF">Q361_1467</name>
</gene>
<keyword evidence="1" id="KW-1133">Transmembrane helix</keyword>
<protein>
    <submittedName>
        <fullName evidence="2">Uncharacterized protein</fullName>
    </submittedName>
</protein>
<organism evidence="2 3">
    <name type="scientific">Flavobacterium croceum DSM 17960</name>
    <dbReference type="NCBI Taxonomy" id="1121886"/>
    <lineage>
        <taxon>Bacteria</taxon>
        <taxon>Pseudomonadati</taxon>
        <taxon>Bacteroidota</taxon>
        <taxon>Flavobacteriia</taxon>
        <taxon>Flavobacteriales</taxon>
        <taxon>Flavobacteriaceae</taxon>
        <taxon>Flavobacterium</taxon>
    </lineage>
</organism>
<comment type="caution">
    <text evidence="2">The sequence shown here is derived from an EMBL/GenBank/DDBJ whole genome shotgun (WGS) entry which is preliminary data.</text>
</comment>
<keyword evidence="1" id="KW-0812">Transmembrane</keyword>
<dbReference type="AlphaFoldDB" id="A0A2S4N4E0"/>
<dbReference type="Proteomes" id="UP000237056">
    <property type="component" value="Unassembled WGS sequence"/>
</dbReference>
<accession>A0A2S4N4E0</accession>
<keyword evidence="3" id="KW-1185">Reference proteome</keyword>
<evidence type="ECO:0000256" key="1">
    <source>
        <dbReference type="SAM" id="Phobius"/>
    </source>
</evidence>
<dbReference type="OrthoDB" id="1363425at2"/>
<sequence>MKSNFLKPTLIFCLIAIFIPGLTGNLFFSLQNLTEKISLNCVNYWNLVWILTSFLAFTLPIIFIKNLMKTKNLTLTKLTLFNFIEYLCLQACLARIYIDAETLCYGTGEDGVEIYFTGWLALPIILCLSFLFKHLSKSF</sequence>